<evidence type="ECO:0000313" key="3">
    <source>
        <dbReference type="Proteomes" id="UP000565205"/>
    </source>
</evidence>
<proteinExistence type="predicted"/>
<dbReference type="Proteomes" id="UP000565205">
    <property type="component" value="Unassembled WGS sequence"/>
</dbReference>
<feature type="compositionally biased region" description="Low complexity" evidence="1">
    <location>
        <begin position="8"/>
        <end position="28"/>
    </location>
</feature>
<gene>
    <name evidence="2" type="ORF">HUK83_06305</name>
</gene>
<accession>A0A850NQ10</accession>
<name>A0A850NQ10_9PROT</name>
<dbReference type="AlphaFoldDB" id="A0A850NQ10"/>
<evidence type="ECO:0000313" key="2">
    <source>
        <dbReference type="EMBL" id="NVN29946.1"/>
    </source>
</evidence>
<feature type="region of interest" description="Disordered" evidence="1">
    <location>
        <begin position="8"/>
        <end position="66"/>
    </location>
</feature>
<organism evidence="2 3">
    <name type="scientific">Endobacter medicaginis</name>
    <dbReference type="NCBI Taxonomy" id="1181271"/>
    <lineage>
        <taxon>Bacteria</taxon>
        <taxon>Pseudomonadati</taxon>
        <taxon>Pseudomonadota</taxon>
        <taxon>Alphaproteobacteria</taxon>
        <taxon>Acetobacterales</taxon>
        <taxon>Acetobacteraceae</taxon>
        <taxon>Endobacter</taxon>
    </lineage>
</organism>
<dbReference type="EMBL" id="JABXXQ010000086">
    <property type="protein sequence ID" value="NVN29946.1"/>
    <property type="molecule type" value="Genomic_DNA"/>
</dbReference>
<evidence type="ECO:0000256" key="1">
    <source>
        <dbReference type="SAM" id="MobiDB-lite"/>
    </source>
</evidence>
<sequence>MLLLAGCADDTPTAPQALTPTTTPPKAAFNWNDPNATPAVPPPAVQTGPHGEQLSDDPSAPANTPLCGTQAREINAIGSAIDPEAAGAAGVCATYACYDPLTATYIGADGARHVCRLAS</sequence>
<comment type="caution">
    <text evidence="2">The sequence shown here is derived from an EMBL/GenBank/DDBJ whole genome shotgun (WGS) entry which is preliminary data.</text>
</comment>
<protein>
    <submittedName>
        <fullName evidence="2">BA14K family protein</fullName>
    </submittedName>
</protein>
<reference evidence="2 3" key="1">
    <citation type="submission" date="2020-06" db="EMBL/GenBank/DDBJ databases">
        <title>Description of novel acetic acid bacteria.</title>
        <authorList>
            <person name="Sombolestani A."/>
        </authorList>
    </citation>
    <scope>NUCLEOTIDE SEQUENCE [LARGE SCALE GENOMIC DNA]</scope>
    <source>
        <strain evidence="2 3">LMG 26838</strain>
    </source>
</reference>